<protein>
    <submittedName>
        <fullName evidence="6">AcrR family transcriptional regulator</fullName>
    </submittedName>
</protein>
<dbReference type="SUPFAM" id="SSF48498">
    <property type="entry name" value="Tetracyclin repressor-like, C-terminal domain"/>
    <property type="match status" value="1"/>
</dbReference>
<evidence type="ECO:0000313" key="7">
    <source>
        <dbReference type="Proteomes" id="UP000530928"/>
    </source>
</evidence>
<evidence type="ECO:0000256" key="4">
    <source>
        <dbReference type="PROSITE-ProRule" id="PRU00335"/>
    </source>
</evidence>
<dbReference type="RefSeq" id="WP_181609415.1">
    <property type="nucleotide sequence ID" value="NZ_BAABAM010000006.1"/>
</dbReference>
<keyword evidence="7" id="KW-1185">Reference proteome</keyword>
<accession>A0A7W0CGE4</accession>
<organism evidence="6 7">
    <name type="scientific">Nonomuraea soli</name>
    <dbReference type="NCBI Taxonomy" id="1032476"/>
    <lineage>
        <taxon>Bacteria</taxon>
        <taxon>Bacillati</taxon>
        <taxon>Actinomycetota</taxon>
        <taxon>Actinomycetes</taxon>
        <taxon>Streptosporangiales</taxon>
        <taxon>Streptosporangiaceae</taxon>
        <taxon>Nonomuraea</taxon>
    </lineage>
</organism>
<name>A0A7W0CGE4_9ACTN</name>
<evidence type="ECO:0000256" key="3">
    <source>
        <dbReference type="ARBA" id="ARBA00023163"/>
    </source>
</evidence>
<keyword evidence="3" id="KW-0804">Transcription</keyword>
<evidence type="ECO:0000259" key="5">
    <source>
        <dbReference type="PROSITE" id="PS50977"/>
    </source>
</evidence>
<dbReference type="InterPro" id="IPR025996">
    <property type="entry name" value="MT1864/Rv1816-like_C"/>
</dbReference>
<dbReference type="PROSITE" id="PS50977">
    <property type="entry name" value="HTH_TETR_2"/>
    <property type="match status" value="1"/>
</dbReference>
<dbReference type="GO" id="GO:0003700">
    <property type="term" value="F:DNA-binding transcription factor activity"/>
    <property type="evidence" value="ECO:0007669"/>
    <property type="project" value="TreeGrafter"/>
</dbReference>
<dbReference type="AlphaFoldDB" id="A0A7W0CGE4"/>
<dbReference type="Gene3D" id="1.10.357.10">
    <property type="entry name" value="Tetracycline Repressor, domain 2"/>
    <property type="match status" value="1"/>
</dbReference>
<dbReference type="Pfam" id="PF00440">
    <property type="entry name" value="TetR_N"/>
    <property type="match status" value="1"/>
</dbReference>
<keyword evidence="2 4" id="KW-0238">DNA-binding</keyword>
<dbReference type="Proteomes" id="UP000530928">
    <property type="component" value="Unassembled WGS sequence"/>
</dbReference>
<dbReference type="PANTHER" id="PTHR30055">
    <property type="entry name" value="HTH-TYPE TRANSCRIPTIONAL REGULATOR RUTR"/>
    <property type="match status" value="1"/>
</dbReference>
<reference evidence="6 7" key="1">
    <citation type="submission" date="2020-07" db="EMBL/GenBank/DDBJ databases">
        <title>Genomic Encyclopedia of Type Strains, Phase IV (KMG-IV): sequencing the most valuable type-strain genomes for metagenomic binning, comparative biology and taxonomic classification.</title>
        <authorList>
            <person name="Goeker M."/>
        </authorList>
    </citation>
    <scope>NUCLEOTIDE SEQUENCE [LARGE SCALE GENOMIC DNA]</scope>
    <source>
        <strain evidence="6 7">DSM 45533</strain>
    </source>
</reference>
<evidence type="ECO:0000313" key="6">
    <source>
        <dbReference type="EMBL" id="MBA2890611.1"/>
    </source>
</evidence>
<feature type="domain" description="HTH tetR-type" evidence="5">
    <location>
        <begin position="6"/>
        <end position="66"/>
    </location>
</feature>
<evidence type="ECO:0000256" key="2">
    <source>
        <dbReference type="ARBA" id="ARBA00023125"/>
    </source>
</evidence>
<dbReference type="Pfam" id="PF13305">
    <property type="entry name" value="TetR_C_33"/>
    <property type="match status" value="1"/>
</dbReference>
<dbReference type="EMBL" id="JACDUR010000002">
    <property type="protein sequence ID" value="MBA2890611.1"/>
    <property type="molecule type" value="Genomic_DNA"/>
</dbReference>
<comment type="caution">
    <text evidence="6">The sequence shown here is derived from an EMBL/GenBank/DDBJ whole genome shotgun (WGS) entry which is preliminary data.</text>
</comment>
<dbReference type="InterPro" id="IPR050109">
    <property type="entry name" value="HTH-type_TetR-like_transc_reg"/>
</dbReference>
<dbReference type="InterPro" id="IPR036271">
    <property type="entry name" value="Tet_transcr_reg_TetR-rel_C_sf"/>
</dbReference>
<dbReference type="PANTHER" id="PTHR30055:SF239">
    <property type="entry name" value="TRANSCRIPTIONAL REGULATORY PROTEIN"/>
    <property type="match status" value="1"/>
</dbReference>
<dbReference type="Gene3D" id="1.10.10.60">
    <property type="entry name" value="Homeodomain-like"/>
    <property type="match status" value="1"/>
</dbReference>
<evidence type="ECO:0000256" key="1">
    <source>
        <dbReference type="ARBA" id="ARBA00023015"/>
    </source>
</evidence>
<dbReference type="SUPFAM" id="SSF46689">
    <property type="entry name" value="Homeodomain-like"/>
    <property type="match status" value="1"/>
</dbReference>
<dbReference type="InterPro" id="IPR009057">
    <property type="entry name" value="Homeodomain-like_sf"/>
</dbReference>
<proteinExistence type="predicted"/>
<dbReference type="GO" id="GO:0000976">
    <property type="term" value="F:transcription cis-regulatory region binding"/>
    <property type="evidence" value="ECO:0007669"/>
    <property type="project" value="TreeGrafter"/>
</dbReference>
<feature type="DNA-binding region" description="H-T-H motif" evidence="4">
    <location>
        <begin position="29"/>
        <end position="48"/>
    </location>
</feature>
<gene>
    <name evidence="6" type="ORF">HNR30_001952</name>
</gene>
<keyword evidence="1" id="KW-0805">Transcription regulation</keyword>
<dbReference type="InterPro" id="IPR001647">
    <property type="entry name" value="HTH_TetR"/>
</dbReference>
<sequence length="194" mass="21374">MSPRMGLTGERVTMAAAELADEDGFANVTVSALARRLGVKDASLYSHVRNLRDLRVRVGVLATEEISDRIAPAVAGLSGHRALAAFATAIRGYARDHPGRYAATQLRVEPEEWGDSPGPRRAGELTLALLRGYDLEEPDATDAVRLLRSTVYGFIDIELTEGFAHPRELDASWERILLALHHTFTDWKNHESTD</sequence>